<dbReference type="Pfam" id="PF07690">
    <property type="entry name" value="MFS_1"/>
    <property type="match status" value="1"/>
</dbReference>
<feature type="transmembrane region" description="Helical" evidence="5">
    <location>
        <begin position="364"/>
        <end position="383"/>
    </location>
</feature>
<dbReference type="GO" id="GO:0022857">
    <property type="term" value="F:transmembrane transporter activity"/>
    <property type="evidence" value="ECO:0007669"/>
    <property type="project" value="InterPro"/>
</dbReference>
<protein>
    <submittedName>
        <fullName evidence="6">MFS transporter</fullName>
    </submittedName>
</protein>
<feature type="transmembrane region" description="Helical" evidence="5">
    <location>
        <begin position="146"/>
        <end position="170"/>
    </location>
</feature>
<evidence type="ECO:0000256" key="2">
    <source>
        <dbReference type="ARBA" id="ARBA00022448"/>
    </source>
</evidence>
<keyword evidence="7" id="KW-1185">Reference proteome</keyword>
<dbReference type="EMBL" id="QRDZ01000021">
    <property type="protein sequence ID" value="RED65197.1"/>
    <property type="molecule type" value="Genomic_DNA"/>
</dbReference>
<feature type="transmembrane region" description="Helical" evidence="5">
    <location>
        <begin position="15"/>
        <end position="40"/>
    </location>
</feature>
<feature type="transmembrane region" description="Helical" evidence="5">
    <location>
        <begin position="335"/>
        <end position="352"/>
    </location>
</feature>
<evidence type="ECO:0000256" key="5">
    <source>
        <dbReference type="SAM" id="Phobius"/>
    </source>
</evidence>
<evidence type="ECO:0000256" key="4">
    <source>
        <dbReference type="ARBA" id="ARBA00022597"/>
    </source>
</evidence>
<accession>A0A3D9IU71</accession>
<keyword evidence="5" id="KW-0472">Membrane</keyword>
<dbReference type="PANTHER" id="PTHR23535">
    <property type="entry name" value="SUGAR EFFLUX TRANSPORTER A-RELATED"/>
    <property type="match status" value="1"/>
</dbReference>
<evidence type="ECO:0000256" key="3">
    <source>
        <dbReference type="ARBA" id="ARBA00022475"/>
    </source>
</evidence>
<feature type="transmembrane region" description="Helical" evidence="5">
    <location>
        <begin position="307"/>
        <end position="323"/>
    </location>
</feature>
<feature type="transmembrane region" description="Helical" evidence="5">
    <location>
        <begin position="249"/>
        <end position="270"/>
    </location>
</feature>
<gene>
    <name evidence="6" type="ORF">DFP98_12188</name>
</gene>
<name>A0A3D9IU71_9BACL</name>
<dbReference type="SUPFAM" id="SSF103473">
    <property type="entry name" value="MFS general substrate transporter"/>
    <property type="match status" value="1"/>
</dbReference>
<evidence type="ECO:0000313" key="7">
    <source>
        <dbReference type="Proteomes" id="UP000256977"/>
    </source>
</evidence>
<keyword evidence="5" id="KW-0812">Transmembrane</keyword>
<keyword evidence="5" id="KW-1133">Transmembrane helix</keyword>
<proteinExistence type="predicted"/>
<dbReference type="PANTHER" id="PTHR23535:SF2">
    <property type="entry name" value="SUGAR EFFLUX TRANSPORTER A-RELATED"/>
    <property type="match status" value="1"/>
</dbReference>
<dbReference type="InterPro" id="IPR036259">
    <property type="entry name" value="MFS_trans_sf"/>
</dbReference>
<feature type="transmembrane region" description="Helical" evidence="5">
    <location>
        <begin position="107"/>
        <end position="126"/>
    </location>
</feature>
<feature type="transmembrane region" description="Helical" evidence="5">
    <location>
        <begin position="82"/>
        <end position="101"/>
    </location>
</feature>
<feature type="transmembrane region" description="Helical" evidence="5">
    <location>
        <begin position="213"/>
        <end position="237"/>
    </location>
</feature>
<feature type="transmembrane region" description="Helical" evidence="5">
    <location>
        <begin position="176"/>
        <end position="193"/>
    </location>
</feature>
<keyword evidence="4" id="KW-0762">Sugar transport</keyword>
<dbReference type="AlphaFoldDB" id="A0A3D9IU71"/>
<comment type="caution">
    <text evidence="6">The sequence shown here is derived from an EMBL/GenBank/DDBJ whole genome shotgun (WGS) entry which is preliminary data.</text>
</comment>
<dbReference type="OrthoDB" id="2795463at2"/>
<dbReference type="RefSeq" id="WP_116063119.1">
    <property type="nucleotide sequence ID" value="NZ_QRDZ01000021.1"/>
</dbReference>
<sequence length="393" mass="43010">MSIASDFRQFIRIRWAWALVAAMFLYGIGVGVLAPMNAVYMKDGIGLTKLQITWVFSSSLLLNMLLTVAVGLFSDRLRRRKAIPMTAAALCACGLLLYMRADSFVPALLGMALASAPSGMIMGQMFAMARNHYTRWAPNIVEISQLWLRATFSVGFFTGLLVGANVYLFASFRGVLWGNLLGYAALFALLLLYREVETEPGTKRTAGGEPYSLAMLIALLLLSCADAIRGLYLPLVVSGKFGDPRYASYLWSAQAVFELLFMTVAGYWAAKYGSKRLILYAAAGAFVTYIVYAQTDSLAVYFTMQPIYSFFVSVLLGVAMGYVQRMFIHRAGFGASLYVFITQTAALVGYMLPLVVPGISADIFYIPAGLVLVSVAIQCVVLLKERAVGYNKA</sequence>
<reference evidence="6 7" key="1">
    <citation type="submission" date="2018-07" db="EMBL/GenBank/DDBJ databases">
        <title>Genomic Encyclopedia of Type Strains, Phase III (KMG-III): the genomes of soil and plant-associated and newly described type strains.</title>
        <authorList>
            <person name="Whitman W."/>
        </authorList>
    </citation>
    <scope>NUCLEOTIDE SEQUENCE [LARGE SCALE GENOMIC DNA]</scope>
    <source>
        <strain evidence="6 7">CECT 7287</strain>
    </source>
</reference>
<evidence type="ECO:0000256" key="1">
    <source>
        <dbReference type="ARBA" id="ARBA00004651"/>
    </source>
</evidence>
<organism evidence="6 7">
    <name type="scientific">Cohnella phaseoli</name>
    <dbReference type="NCBI Taxonomy" id="456490"/>
    <lineage>
        <taxon>Bacteria</taxon>
        <taxon>Bacillati</taxon>
        <taxon>Bacillota</taxon>
        <taxon>Bacilli</taxon>
        <taxon>Bacillales</taxon>
        <taxon>Paenibacillaceae</taxon>
        <taxon>Cohnella</taxon>
    </lineage>
</organism>
<feature type="transmembrane region" description="Helical" evidence="5">
    <location>
        <begin position="277"/>
        <end position="295"/>
    </location>
</feature>
<dbReference type="InterPro" id="IPR011701">
    <property type="entry name" value="MFS"/>
</dbReference>
<comment type="subcellular location">
    <subcellularLocation>
        <location evidence="1">Cell membrane</location>
        <topology evidence="1">Multi-pass membrane protein</topology>
    </subcellularLocation>
</comment>
<keyword evidence="3" id="KW-1003">Cell membrane</keyword>
<evidence type="ECO:0000313" key="6">
    <source>
        <dbReference type="EMBL" id="RED65197.1"/>
    </source>
</evidence>
<dbReference type="GO" id="GO:0005886">
    <property type="term" value="C:plasma membrane"/>
    <property type="evidence" value="ECO:0007669"/>
    <property type="project" value="UniProtKB-SubCell"/>
</dbReference>
<dbReference type="Proteomes" id="UP000256977">
    <property type="component" value="Unassembled WGS sequence"/>
</dbReference>
<feature type="transmembrane region" description="Helical" evidence="5">
    <location>
        <begin position="52"/>
        <end position="73"/>
    </location>
</feature>
<keyword evidence="2" id="KW-0813">Transport</keyword>
<dbReference type="Gene3D" id="1.20.1250.20">
    <property type="entry name" value="MFS general substrate transporter like domains"/>
    <property type="match status" value="2"/>
</dbReference>